<dbReference type="PANTHER" id="PTHR40137">
    <property type="entry name" value="PROTEIN GVPK 1"/>
    <property type="match status" value="1"/>
</dbReference>
<dbReference type="InterPro" id="IPR007805">
    <property type="entry name" value="GvpK"/>
</dbReference>
<dbReference type="Proteomes" id="UP001327093">
    <property type="component" value="Unassembled WGS sequence"/>
</dbReference>
<accession>A0ABU6ACB7</accession>
<evidence type="ECO:0000256" key="1">
    <source>
        <dbReference type="ARBA" id="ARBA00022987"/>
    </source>
</evidence>
<keyword evidence="5" id="KW-1185">Reference proteome</keyword>
<protein>
    <submittedName>
        <fullName evidence="4">Gas vesicle protein K</fullName>
    </submittedName>
</protein>
<organism evidence="4 5">
    <name type="scientific">Saccharopolyspora mangrovi</name>
    <dbReference type="NCBI Taxonomy" id="3082379"/>
    <lineage>
        <taxon>Bacteria</taxon>
        <taxon>Bacillati</taxon>
        <taxon>Actinomycetota</taxon>
        <taxon>Actinomycetes</taxon>
        <taxon>Pseudonocardiales</taxon>
        <taxon>Pseudonocardiaceae</taxon>
        <taxon>Saccharopolyspora</taxon>
    </lineage>
</organism>
<dbReference type="Pfam" id="PF05121">
    <property type="entry name" value="GvpK"/>
    <property type="match status" value="1"/>
</dbReference>
<evidence type="ECO:0000313" key="5">
    <source>
        <dbReference type="Proteomes" id="UP001327093"/>
    </source>
</evidence>
<name>A0ABU6ACB7_9PSEU</name>
<dbReference type="PANTHER" id="PTHR40137:SF2">
    <property type="entry name" value="PROTEIN GVPK 1"/>
    <property type="match status" value="1"/>
</dbReference>
<gene>
    <name evidence="4" type="ORF">R4I43_17465</name>
</gene>
<evidence type="ECO:0000256" key="2">
    <source>
        <dbReference type="ARBA" id="ARBA00035108"/>
    </source>
</evidence>
<sequence>MTEPHDNAQLPSRRLQNRIETDSESIKRDLVRLVLTIVELVRQLMERQALRRVDEGDLSEEQVEEIGLALMQLEEALSELRDHFGLAPEDLNLDLGPLGPLLPDERDRP</sequence>
<reference evidence="4 5" key="1">
    <citation type="submission" date="2023-10" db="EMBL/GenBank/DDBJ databases">
        <title>Saccharopolyspora sp. nov., isolated from mangrove soil.</title>
        <authorList>
            <person name="Lu Y."/>
            <person name="Liu W."/>
        </authorList>
    </citation>
    <scope>NUCLEOTIDE SEQUENCE [LARGE SCALE GENOMIC DNA]</scope>
    <source>
        <strain evidence="4 5">S2-29</strain>
    </source>
</reference>
<dbReference type="RefSeq" id="WP_324266691.1">
    <property type="nucleotide sequence ID" value="NZ_JAWLNX010000011.1"/>
</dbReference>
<proteinExistence type="inferred from homology"/>
<comment type="caution">
    <text evidence="4">The sequence shown here is derived from an EMBL/GenBank/DDBJ whole genome shotgun (WGS) entry which is preliminary data.</text>
</comment>
<keyword evidence="1" id="KW-0304">Gas vesicle</keyword>
<dbReference type="EMBL" id="JAWLNX010000011">
    <property type="protein sequence ID" value="MEB3369201.1"/>
    <property type="molecule type" value="Genomic_DNA"/>
</dbReference>
<comment type="similarity">
    <text evidence="3">Belongs to the gas vesicle GvpK family.</text>
</comment>
<comment type="subcellular location">
    <subcellularLocation>
        <location evidence="2">Gas vesicle</location>
    </subcellularLocation>
</comment>
<evidence type="ECO:0000256" key="3">
    <source>
        <dbReference type="ARBA" id="ARBA00035659"/>
    </source>
</evidence>
<evidence type="ECO:0000313" key="4">
    <source>
        <dbReference type="EMBL" id="MEB3369201.1"/>
    </source>
</evidence>